<feature type="signal peptide" evidence="1">
    <location>
        <begin position="1"/>
        <end position="16"/>
    </location>
</feature>
<evidence type="ECO:0000256" key="1">
    <source>
        <dbReference type="SAM" id="SignalP"/>
    </source>
</evidence>
<keyword evidence="3" id="KW-1185">Reference proteome</keyword>
<evidence type="ECO:0000313" key="3">
    <source>
        <dbReference type="Proteomes" id="UP000594800"/>
    </source>
</evidence>
<reference evidence="2 3" key="1">
    <citation type="submission" date="2020-11" db="EMBL/GenBank/DDBJ databases">
        <title>Description of Pontivivens ytuae sp. nov. isolated from deep sea sediment of Mariana Trench.</title>
        <authorList>
            <person name="Wang Z."/>
            <person name="Sun Q.-L."/>
            <person name="Xu X.-D."/>
            <person name="Tang Y.-Z."/>
            <person name="Zhang J."/>
        </authorList>
    </citation>
    <scope>NUCLEOTIDE SEQUENCE [LARGE SCALE GENOMIC DNA]</scope>
    <source>
        <strain evidence="2 3">MT2928</strain>
    </source>
</reference>
<evidence type="ECO:0008006" key="4">
    <source>
        <dbReference type="Google" id="ProtNLM"/>
    </source>
</evidence>
<organism evidence="2 3">
    <name type="scientific">Pontivivens ytuae</name>
    <dbReference type="NCBI Taxonomy" id="2789856"/>
    <lineage>
        <taxon>Bacteria</taxon>
        <taxon>Pseudomonadati</taxon>
        <taxon>Pseudomonadota</taxon>
        <taxon>Alphaproteobacteria</taxon>
        <taxon>Rhodobacterales</taxon>
        <taxon>Paracoccaceae</taxon>
        <taxon>Pontivivens</taxon>
    </lineage>
</organism>
<dbReference type="EMBL" id="CP064942">
    <property type="protein sequence ID" value="QPH53391.1"/>
    <property type="molecule type" value="Genomic_DNA"/>
</dbReference>
<feature type="chain" id="PRO_5032527116" description="Type VI secretion system-associated protein TagO" evidence="1">
    <location>
        <begin position="17"/>
        <end position="195"/>
    </location>
</feature>
<dbReference type="Pfam" id="PF11319">
    <property type="entry name" value="VasI"/>
    <property type="match status" value="1"/>
</dbReference>
<dbReference type="RefSeq" id="WP_196102600.1">
    <property type="nucleotide sequence ID" value="NZ_CP064942.1"/>
</dbReference>
<gene>
    <name evidence="2" type="ORF">I0K15_16620</name>
</gene>
<dbReference type="KEGG" id="poz:I0K15_16620"/>
<dbReference type="AlphaFoldDB" id="A0A7S9QCS1"/>
<protein>
    <recommendedName>
        <fullName evidence="4">Type VI secretion system-associated protein TagO</fullName>
    </recommendedName>
</protein>
<dbReference type="Proteomes" id="UP000594800">
    <property type="component" value="Chromosome"/>
</dbReference>
<name>A0A7S9QCS1_9RHOB</name>
<keyword evidence="1" id="KW-0732">Signal</keyword>
<accession>A0A7S9QCS1</accession>
<sequence>MRAALILALLPLGAVAQDLEGAIAACAGIESRLDRLDCYDRLPGAFGISAGRSDWVVEQGTDPLNGMPLVTVTLTAREGRAAFGAPIRFVARCRNDTTEVFVQWNSFLGAVQATQPVTLRIGDGAPEEAEWVLSDDREATFTPDWGGTLLRRLAEGPQLVIETVPYDGEPLRAVFDTSGLAAAVQPLTEACNWAL</sequence>
<dbReference type="InterPro" id="IPR017738">
    <property type="entry name" value="T6SS-assoc_VCA0118"/>
</dbReference>
<proteinExistence type="predicted"/>
<evidence type="ECO:0000313" key="2">
    <source>
        <dbReference type="EMBL" id="QPH53391.1"/>
    </source>
</evidence>